<evidence type="ECO:0000313" key="2">
    <source>
        <dbReference type="EMBL" id="KAL3689647.1"/>
    </source>
</evidence>
<dbReference type="AlphaFoldDB" id="A0ABD3HGE4"/>
<dbReference type="EMBL" id="JBJQOH010000004">
    <property type="protein sequence ID" value="KAL3689647.1"/>
    <property type="molecule type" value="Genomic_DNA"/>
</dbReference>
<keyword evidence="1" id="KW-0472">Membrane</keyword>
<keyword evidence="1" id="KW-0812">Transmembrane</keyword>
<feature type="transmembrane region" description="Helical" evidence="1">
    <location>
        <begin position="170"/>
        <end position="193"/>
    </location>
</feature>
<name>A0ABD3HGE4_9MARC</name>
<gene>
    <name evidence="2" type="ORF">R1sor_015956</name>
</gene>
<proteinExistence type="predicted"/>
<dbReference type="PANTHER" id="PTHR12741:SF47">
    <property type="entry name" value="CALLOSE SYNTHASE 9"/>
    <property type="match status" value="1"/>
</dbReference>
<feature type="transmembrane region" description="Helical" evidence="1">
    <location>
        <begin position="138"/>
        <end position="158"/>
    </location>
</feature>
<accession>A0ABD3HGE4</accession>
<sequence length="254" mass="28660">MKVLSAQSPVIKGTPSVTLPYLPMMDSSNYVCPIRPTWVELVDLPSFCAVLELGRHVKLAGFLLLKDVTAGLSGWHTKILSLRGHLVQGSWQKTNFVYKTHIKTLRGRIWEIILSLRFFFFKYEVVYSLQVSGRSESLAVYGYSWIAFFGLILLFQVFTITTRTSMKFQLFLGLFQGVLFLILLAAIVVTIVFTDLSVGDCCRHITGLHSYWMGNSLYLSSYKTDCGEASFMRCCPRGLEISIILADNRPNANT</sequence>
<protein>
    <submittedName>
        <fullName evidence="2">Uncharacterized protein</fullName>
    </submittedName>
</protein>
<keyword evidence="3" id="KW-1185">Reference proteome</keyword>
<evidence type="ECO:0000256" key="1">
    <source>
        <dbReference type="SAM" id="Phobius"/>
    </source>
</evidence>
<dbReference type="Proteomes" id="UP001633002">
    <property type="component" value="Unassembled WGS sequence"/>
</dbReference>
<comment type="caution">
    <text evidence="2">The sequence shown here is derived from an EMBL/GenBank/DDBJ whole genome shotgun (WGS) entry which is preliminary data.</text>
</comment>
<keyword evidence="1" id="KW-1133">Transmembrane helix</keyword>
<evidence type="ECO:0000313" key="3">
    <source>
        <dbReference type="Proteomes" id="UP001633002"/>
    </source>
</evidence>
<dbReference type="PANTHER" id="PTHR12741">
    <property type="entry name" value="LYST-INTERACTING PROTEIN LIP5 DOPAMINE RESPONSIVE PROTEIN DRG-1"/>
    <property type="match status" value="1"/>
</dbReference>
<organism evidence="2 3">
    <name type="scientific">Riccia sorocarpa</name>
    <dbReference type="NCBI Taxonomy" id="122646"/>
    <lineage>
        <taxon>Eukaryota</taxon>
        <taxon>Viridiplantae</taxon>
        <taxon>Streptophyta</taxon>
        <taxon>Embryophyta</taxon>
        <taxon>Marchantiophyta</taxon>
        <taxon>Marchantiopsida</taxon>
        <taxon>Marchantiidae</taxon>
        <taxon>Marchantiales</taxon>
        <taxon>Ricciaceae</taxon>
        <taxon>Riccia</taxon>
    </lineage>
</organism>
<reference evidence="2 3" key="1">
    <citation type="submission" date="2024-09" db="EMBL/GenBank/DDBJ databases">
        <title>Chromosome-scale assembly of Riccia sorocarpa.</title>
        <authorList>
            <person name="Paukszto L."/>
        </authorList>
    </citation>
    <scope>NUCLEOTIDE SEQUENCE [LARGE SCALE GENOMIC DNA]</scope>
    <source>
        <strain evidence="2">LP-2024</strain>
        <tissue evidence="2">Aerial parts of the thallus</tissue>
    </source>
</reference>